<feature type="region of interest" description="Disordered" evidence="4">
    <location>
        <begin position="1"/>
        <end position="45"/>
    </location>
</feature>
<feature type="compositionally biased region" description="Basic and acidic residues" evidence="4">
    <location>
        <begin position="526"/>
        <end position="547"/>
    </location>
</feature>
<dbReference type="PANTHER" id="PTHR12214:SF2">
    <property type="entry name" value="PAX3- AND PAX7-BINDING PROTEIN 1"/>
    <property type="match status" value="1"/>
</dbReference>
<feature type="compositionally biased region" description="Basic and acidic residues" evidence="4">
    <location>
        <begin position="312"/>
        <end position="323"/>
    </location>
</feature>
<keyword evidence="3" id="KW-0539">Nucleus</keyword>
<evidence type="ECO:0000256" key="2">
    <source>
        <dbReference type="ARBA" id="ARBA00010801"/>
    </source>
</evidence>
<dbReference type="GO" id="GO:0005634">
    <property type="term" value="C:nucleus"/>
    <property type="evidence" value="ECO:0007669"/>
    <property type="project" value="UniProtKB-SubCell"/>
</dbReference>
<feature type="compositionally biased region" description="Basic and acidic residues" evidence="4">
    <location>
        <begin position="555"/>
        <end position="569"/>
    </location>
</feature>
<dbReference type="Pfam" id="PF07842">
    <property type="entry name" value="GCFC"/>
    <property type="match status" value="1"/>
</dbReference>
<evidence type="ECO:0000256" key="4">
    <source>
        <dbReference type="SAM" id="MobiDB-lite"/>
    </source>
</evidence>
<dbReference type="InterPro" id="IPR022783">
    <property type="entry name" value="GCFC_dom"/>
</dbReference>
<comment type="similarity">
    <text evidence="2">Belongs to the GCF family.</text>
</comment>
<dbReference type="Proteomes" id="UP000472263">
    <property type="component" value="Chromosome 14"/>
</dbReference>
<dbReference type="PANTHER" id="PTHR12214">
    <property type="entry name" value="GC-RICH SEQUENCE DNA-BINDING FACTOR"/>
    <property type="match status" value="1"/>
</dbReference>
<comment type="subcellular location">
    <subcellularLocation>
        <location evidence="1">Nucleus</location>
    </subcellularLocation>
</comment>
<feature type="domain" description="GCF C-terminal" evidence="5">
    <location>
        <begin position="608"/>
        <end position="821"/>
    </location>
</feature>
<keyword evidence="7" id="KW-1185">Reference proteome</keyword>
<feature type="region of interest" description="Disordered" evidence="4">
    <location>
        <begin position="368"/>
        <end position="395"/>
    </location>
</feature>
<evidence type="ECO:0000313" key="6">
    <source>
        <dbReference type="Ensembl" id="ENSMMDP00005013852.1"/>
    </source>
</evidence>
<protein>
    <submittedName>
        <fullName evidence="6">PAX3 and PAX7 binding protein 1</fullName>
    </submittedName>
</protein>
<evidence type="ECO:0000256" key="3">
    <source>
        <dbReference type="ARBA" id="ARBA00023242"/>
    </source>
</evidence>
<dbReference type="GO" id="GO:0045944">
    <property type="term" value="P:positive regulation of transcription by RNA polymerase II"/>
    <property type="evidence" value="ECO:0007669"/>
    <property type="project" value="TreeGrafter"/>
</dbReference>
<gene>
    <name evidence="6" type="primary">PAXBP1</name>
    <name evidence="6" type="synonym">paxbp1</name>
</gene>
<dbReference type="GeneTree" id="ENSGT00390000000455"/>
<dbReference type="InParanoid" id="A0A667XF81"/>
<proteinExistence type="inferred from homology"/>
<accession>A0A667XF81</accession>
<dbReference type="GO" id="GO:0003677">
    <property type="term" value="F:DNA binding"/>
    <property type="evidence" value="ECO:0007669"/>
    <property type="project" value="InterPro"/>
</dbReference>
<feature type="compositionally biased region" description="Basic and acidic residues" evidence="4">
    <location>
        <begin position="258"/>
        <end position="267"/>
    </location>
</feature>
<evidence type="ECO:0000313" key="7">
    <source>
        <dbReference type="Proteomes" id="UP000472263"/>
    </source>
</evidence>
<feature type="region of interest" description="Disordered" evidence="4">
    <location>
        <begin position="525"/>
        <end position="578"/>
    </location>
</feature>
<reference evidence="6" key="3">
    <citation type="submission" date="2025-09" db="UniProtKB">
        <authorList>
            <consortium name="Ensembl"/>
        </authorList>
    </citation>
    <scope>IDENTIFICATION</scope>
</reference>
<feature type="compositionally biased region" description="Acidic residues" evidence="4">
    <location>
        <begin position="177"/>
        <end position="192"/>
    </location>
</feature>
<feature type="compositionally biased region" description="Polar residues" evidence="4">
    <location>
        <begin position="197"/>
        <end position="223"/>
    </location>
</feature>
<feature type="region of interest" description="Disordered" evidence="4">
    <location>
        <begin position="146"/>
        <end position="323"/>
    </location>
</feature>
<feature type="compositionally biased region" description="Basic residues" evidence="4">
    <location>
        <begin position="15"/>
        <end position="25"/>
    </location>
</feature>
<name>A0A667XF81_9TELE</name>
<dbReference type="Ensembl" id="ENSMMDT00005014246.1">
    <property type="protein sequence ID" value="ENSMMDP00005013852.1"/>
    <property type="gene ID" value="ENSMMDG00005007173.1"/>
</dbReference>
<evidence type="ECO:0000259" key="5">
    <source>
        <dbReference type="Pfam" id="PF07842"/>
    </source>
</evidence>
<feature type="compositionally biased region" description="Acidic residues" evidence="4">
    <location>
        <begin position="301"/>
        <end position="311"/>
    </location>
</feature>
<dbReference type="GO" id="GO:0000398">
    <property type="term" value="P:mRNA splicing, via spliceosome"/>
    <property type="evidence" value="ECO:0007669"/>
    <property type="project" value="InterPro"/>
</dbReference>
<sequence length="932" mass="105422">VSKRGGVVACPHGGMFKKAKRANLRRRNESDEDEQEEGQQPLLAPTLCGPVVEEIPFMESSNNSLAVVRSTADLHHGNGLQANSVKAVKKGKSKDLVASALGAPKASLLSFDDDEGNGSEVFRVKKSNHSKKIVKQLKKEYKEDLEKTGHIKQENNAPSQPVVASKEEACSRTGSEQGEEEMEVDSADDQEDEQRSHSGSAHGQVSKSNSAAGTFNTLSSLSSLRPGEIPDAAFIHAARKRRQMARELGGDAPLVETESPKKRLVREEEQDASDDEDEEEKRISFSGVRSKSQRQKIAEEIGIEGSDDEGLDAGHDEELSRWEQEQIRKGISIPQVQSSQPEESTVYYQNSYESQPYGSSYNMPYTYSTVAPQSSKPPGRTDNGSVPYRAPSGDLAPVSTDLVKKRLRDRLSQMRAGHEANTKRYEQIQEDLATSESTIQQLEGSSNDNADQYKFLQEMRGYVGDLLECFSEKVPAVLELEAAMHQLLRQRASRLVQRRQDDIKDESSEFASLSNKAVMAPSLDSFGRDRTAYQEHSRQRRIAEREARRTRRRQAREQNGKRAEHREGLSSDDEETSTDITSFNMERDRIIRDCKKVFEDVVEDFHSLDCIKTHFEVWRRDYADCYRDAYIGLCLPKLFNPLVRLQLVTWSPLEVECANFEYMLWFESLLFYGCEEHSKLQKGDVDINLLPAIVERVILSKLAVLVEQVWDPLSTSQTARLVAFIRRLGKGYPTVLHGDNKYTQELLKTIVLRTRRTLDEDVFLPLYPKNVLDNKNSGPYLFYQRQFWSCVKLLGNILQWENILSSSCLRELALDSTLNRYILSALQTTDAGEDNVQKCQKVVECFPVQWFSELKGQQTLPQLEPFCRYLTHLANSLYRCSLGGSDVDRRTAKDQIKEVMKLLGHMNALDHIITVASEQGIKEIKPLLETKS</sequence>
<dbReference type="AlphaFoldDB" id="A0A667XF81"/>
<feature type="compositionally biased region" description="Acidic residues" evidence="4">
    <location>
        <begin position="268"/>
        <end position="279"/>
    </location>
</feature>
<evidence type="ECO:0000256" key="1">
    <source>
        <dbReference type="ARBA" id="ARBA00004123"/>
    </source>
</evidence>
<dbReference type="InterPro" id="IPR012890">
    <property type="entry name" value="GCFC2-like"/>
</dbReference>
<organism evidence="6 7">
    <name type="scientific">Myripristis murdjan</name>
    <name type="common">pinecone soldierfish</name>
    <dbReference type="NCBI Taxonomy" id="586833"/>
    <lineage>
        <taxon>Eukaryota</taxon>
        <taxon>Metazoa</taxon>
        <taxon>Chordata</taxon>
        <taxon>Craniata</taxon>
        <taxon>Vertebrata</taxon>
        <taxon>Euteleostomi</taxon>
        <taxon>Actinopterygii</taxon>
        <taxon>Neopterygii</taxon>
        <taxon>Teleostei</taxon>
        <taxon>Neoteleostei</taxon>
        <taxon>Acanthomorphata</taxon>
        <taxon>Holocentriformes</taxon>
        <taxon>Holocentridae</taxon>
        <taxon>Myripristis</taxon>
    </lineage>
</organism>
<reference evidence="6" key="1">
    <citation type="submission" date="2019-06" db="EMBL/GenBank/DDBJ databases">
        <authorList>
            <consortium name="Wellcome Sanger Institute Data Sharing"/>
        </authorList>
    </citation>
    <scope>NUCLEOTIDE SEQUENCE [LARGE SCALE GENOMIC DNA]</scope>
</reference>
<reference evidence="6" key="2">
    <citation type="submission" date="2025-08" db="UniProtKB">
        <authorList>
            <consortium name="Ensembl"/>
        </authorList>
    </citation>
    <scope>IDENTIFICATION</scope>
</reference>